<organism evidence="1 2">
    <name type="scientific">Angiostrongylus cantonensis</name>
    <name type="common">Rat lungworm</name>
    <dbReference type="NCBI Taxonomy" id="6313"/>
    <lineage>
        <taxon>Eukaryota</taxon>
        <taxon>Metazoa</taxon>
        <taxon>Ecdysozoa</taxon>
        <taxon>Nematoda</taxon>
        <taxon>Chromadorea</taxon>
        <taxon>Rhabditida</taxon>
        <taxon>Rhabditina</taxon>
        <taxon>Rhabditomorpha</taxon>
        <taxon>Strongyloidea</taxon>
        <taxon>Metastrongylidae</taxon>
        <taxon>Angiostrongylus</taxon>
    </lineage>
</organism>
<evidence type="ECO:0000313" key="2">
    <source>
        <dbReference type="WBParaSite" id="ACAC_0000613601-mRNA-1"/>
    </source>
</evidence>
<dbReference type="STRING" id="6313.A0A0K0D7U1"/>
<sequence>LSNIQLLYDLLADENIESSQSCLNLCLRSLRSILQLGVNGVTWSSISAILVSKLATLVTGRAKREDSNVVLIALNMIEQLLVSGR</sequence>
<proteinExistence type="predicted"/>
<protein>
    <submittedName>
        <fullName evidence="2">Mon2_C domain-containing protein</fullName>
    </submittedName>
</protein>
<accession>A0A0K0D7U1</accession>
<reference evidence="1" key="1">
    <citation type="submission" date="2012-09" db="EMBL/GenBank/DDBJ databases">
        <authorList>
            <person name="Martin A.A."/>
        </authorList>
    </citation>
    <scope>NUCLEOTIDE SEQUENCE</scope>
</reference>
<dbReference type="Proteomes" id="UP000035642">
    <property type="component" value="Unassembled WGS sequence"/>
</dbReference>
<dbReference type="AlphaFoldDB" id="A0A0K0D7U1"/>
<name>A0A0K0D7U1_ANGCA</name>
<keyword evidence="1" id="KW-1185">Reference proteome</keyword>
<reference evidence="2" key="2">
    <citation type="submission" date="2017-02" db="UniProtKB">
        <authorList>
            <consortium name="WormBaseParasite"/>
        </authorList>
    </citation>
    <scope>IDENTIFICATION</scope>
</reference>
<evidence type="ECO:0000313" key="1">
    <source>
        <dbReference type="Proteomes" id="UP000035642"/>
    </source>
</evidence>
<dbReference type="WBParaSite" id="ACAC_0000613601-mRNA-1">
    <property type="protein sequence ID" value="ACAC_0000613601-mRNA-1"/>
    <property type="gene ID" value="ACAC_0000613601"/>
</dbReference>